<dbReference type="SUPFAM" id="SSF47616">
    <property type="entry name" value="GST C-terminal domain-like"/>
    <property type="match status" value="1"/>
</dbReference>
<gene>
    <name evidence="5" type="ORF">RDWZM_001876</name>
</gene>
<feature type="region of interest" description="Disordered" evidence="2">
    <location>
        <begin position="1"/>
        <end position="56"/>
    </location>
</feature>
<dbReference type="Pfam" id="PF17171">
    <property type="entry name" value="GST_C_6"/>
    <property type="match status" value="1"/>
</dbReference>
<accession>A0A9Q0RRP9</accession>
<dbReference type="PANTHER" id="PTHR12289">
    <property type="entry name" value="METAXIN RELATED"/>
    <property type="match status" value="1"/>
</dbReference>
<dbReference type="InterPro" id="IPR050931">
    <property type="entry name" value="Mito_Protein_Transport_Metaxin"/>
</dbReference>
<reference evidence="5" key="1">
    <citation type="submission" date="2022-12" db="EMBL/GenBank/DDBJ databases">
        <title>Genome assemblies of Blomia tropicalis.</title>
        <authorList>
            <person name="Cui Y."/>
        </authorList>
    </citation>
    <scope>NUCLEOTIDE SEQUENCE</scope>
    <source>
        <tissue evidence="5">Adult mites</tissue>
    </source>
</reference>
<feature type="compositionally biased region" description="Basic and acidic residues" evidence="2">
    <location>
        <begin position="30"/>
        <end position="41"/>
    </location>
</feature>
<feature type="domain" description="Thioredoxin-like fold" evidence="4">
    <location>
        <begin position="90"/>
        <end position="183"/>
    </location>
</feature>
<dbReference type="Gene3D" id="1.20.1050.10">
    <property type="match status" value="1"/>
</dbReference>
<dbReference type="InterPro" id="IPR026928">
    <property type="entry name" value="FAX/IsoI-like"/>
</dbReference>
<dbReference type="CDD" id="cd03193">
    <property type="entry name" value="GST_C_Metaxin"/>
    <property type="match status" value="1"/>
</dbReference>
<dbReference type="Pfam" id="PF17172">
    <property type="entry name" value="GST_N_4"/>
    <property type="match status" value="1"/>
</dbReference>
<dbReference type="InterPro" id="IPR036282">
    <property type="entry name" value="Glutathione-S-Trfase_C_sf"/>
</dbReference>
<dbReference type="SFLD" id="SFLDS00019">
    <property type="entry name" value="Glutathione_Transferase_(cytos"/>
    <property type="match status" value="1"/>
</dbReference>
<dbReference type="OMA" id="IRWIILY"/>
<evidence type="ECO:0000259" key="4">
    <source>
        <dbReference type="Pfam" id="PF17172"/>
    </source>
</evidence>
<feature type="compositionally biased region" description="Polar residues" evidence="2">
    <location>
        <begin position="409"/>
        <end position="418"/>
    </location>
</feature>
<dbReference type="InterPro" id="IPR040079">
    <property type="entry name" value="Glutathione_S-Trfase"/>
</dbReference>
<dbReference type="AlphaFoldDB" id="A0A9Q0RRP9"/>
<dbReference type="PANTHER" id="PTHR12289:SF41">
    <property type="entry name" value="FAILED AXON CONNECTIONS-RELATED"/>
    <property type="match status" value="1"/>
</dbReference>
<protein>
    <recommendedName>
        <fullName evidence="7">Failed axon connections</fullName>
    </recommendedName>
</protein>
<sequence length="448" mass="50546">MTSTTETETKVEPQAPNKDQALAEATDNIDAVKDAGDKPAEENSTPSSPTKKTGTLKNVVTAHKKDFEKDIVYLYQFVRTPTIPALSACCLKVETWLRINGIKYENVDHKLRYKSKKGNLPFVELNGKEIDDADIIIRDLSTYFEKDLDSGLTEQQRTVAHAFESMLDNHTGWIVRWWRYNNPQEFLDTAQLDIKRSFNSRFPNSILNFVFKLGFRKHLKDAVASYPMGRFDNEEVFAAAKGDLKALSALLGTQKYFFGKDPSLIDCIAFAHLAQFIYVPFGGLKEWIQEEVPNLNEFVERIKTNYWSDWDAIVTSLDMNTHLPKKEVPEEEAKAADDAKKAAEEKKAEKKRLAEEKKKEREEKKKKEKEEKERKKKEKEEAEKAAKEKAAAEAAEAAAKQAENKTEQATENAASTDTPAEKKEADKTAESAPNGAPDAAKPEVTASE</sequence>
<evidence type="ECO:0000313" key="6">
    <source>
        <dbReference type="Proteomes" id="UP001142055"/>
    </source>
</evidence>
<dbReference type="InterPro" id="IPR036249">
    <property type="entry name" value="Thioredoxin-like_sf"/>
</dbReference>
<dbReference type="SFLD" id="SFLDG01200">
    <property type="entry name" value="SUF1.1"/>
    <property type="match status" value="1"/>
</dbReference>
<feature type="compositionally biased region" description="Low complexity" evidence="2">
    <location>
        <begin position="44"/>
        <end position="53"/>
    </location>
</feature>
<organism evidence="5 6">
    <name type="scientific">Blomia tropicalis</name>
    <name type="common">Mite</name>
    <dbReference type="NCBI Taxonomy" id="40697"/>
    <lineage>
        <taxon>Eukaryota</taxon>
        <taxon>Metazoa</taxon>
        <taxon>Ecdysozoa</taxon>
        <taxon>Arthropoda</taxon>
        <taxon>Chelicerata</taxon>
        <taxon>Arachnida</taxon>
        <taxon>Acari</taxon>
        <taxon>Acariformes</taxon>
        <taxon>Sarcoptiformes</taxon>
        <taxon>Astigmata</taxon>
        <taxon>Glycyphagoidea</taxon>
        <taxon>Echimyopodidae</taxon>
        <taxon>Blomia</taxon>
    </lineage>
</organism>
<name>A0A9Q0RRP9_BLOTA</name>
<comment type="similarity">
    <text evidence="1">Belongs to the FAX family.</text>
</comment>
<dbReference type="SUPFAM" id="SSF52833">
    <property type="entry name" value="Thioredoxin-like"/>
    <property type="match status" value="1"/>
</dbReference>
<feature type="compositionally biased region" description="Low complexity" evidence="2">
    <location>
        <begin position="392"/>
        <end position="401"/>
    </location>
</feature>
<dbReference type="OrthoDB" id="5809458at2759"/>
<dbReference type="SFLD" id="SFLDG01180">
    <property type="entry name" value="SUF1"/>
    <property type="match status" value="1"/>
</dbReference>
<feature type="region of interest" description="Disordered" evidence="2">
    <location>
        <begin position="324"/>
        <end position="448"/>
    </location>
</feature>
<evidence type="ECO:0000256" key="1">
    <source>
        <dbReference type="ARBA" id="ARBA00006475"/>
    </source>
</evidence>
<comment type="caution">
    <text evidence="5">The sequence shown here is derived from an EMBL/GenBank/DDBJ whole genome shotgun (WGS) entry which is preliminary data.</text>
</comment>
<dbReference type="Proteomes" id="UP001142055">
    <property type="component" value="Chromosome 1"/>
</dbReference>
<proteinExistence type="inferred from homology"/>
<dbReference type="GO" id="GO:0005737">
    <property type="term" value="C:cytoplasm"/>
    <property type="evidence" value="ECO:0007669"/>
    <property type="project" value="TreeGrafter"/>
</dbReference>
<feature type="domain" description="Metaxin glutathione S-transferase" evidence="3">
    <location>
        <begin position="240"/>
        <end position="302"/>
    </location>
</feature>
<keyword evidence="6" id="KW-1185">Reference proteome</keyword>
<evidence type="ECO:0000259" key="3">
    <source>
        <dbReference type="Pfam" id="PF17171"/>
    </source>
</evidence>
<evidence type="ECO:0000313" key="5">
    <source>
        <dbReference type="EMBL" id="KAJ6223331.1"/>
    </source>
</evidence>
<dbReference type="InterPro" id="IPR033468">
    <property type="entry name" value="Metaxin_GST"/>
</dbReference>
<dbReference type="EMBL" id="JAPWDV010000001">
    <property type="protein sequence ID" value="KAJ6223331.1"/>
    <property type="molecule type" value="Genomic_DNA"/>
</dbReference>
<feature type="compositionally biased region" description="Basic and acidic residues" evidence="2">
    <location>
        <begin position="324"/>
        <end position="391"/>
    </location>
</feature>
<feature type="compositionally biased region" description="Basic and acidic residues" evidence="2">
    <location>
        <begin position="419"/>
        <end position="429"/>
    </location>
</feature>
<evidence type="ECO:0008006" key="7">
    <source>
        <dbReference type="Google" id="ProtNLM"/>
    </source>
</evidence>
<evidence type="ECO:0000256" key="2">
    <source>
        <dbReference type="SAM" id="MobiDB-lite"/>
    </source>
</evidence>
<dbReference type="InterPro" id="IPR012336">
    <property type="entry name" value="Thioredoxin-like_fold"/>
</dbReference>